<reference evidence="1 2" key="1">
    <citation type="submission" date="2017-04" db="EMBL/GenBank/DDBJ databases">
        <title>Bacillus krulwichiae AM31D Genome sequencing and assembly.</title>
        <authorList>
            <person name="Krulwich T.A."/>
            <person name="Anastor L."/>
            <person name="Ehrlich R."/>
            <person name="Ehrlich G.D."/>
            <person name="Janto B."/>
        </authorList>
    </citation>
    <scope>NUCLEOTIDE SEQUENCE [LARGE SCALE GENOMIC DNA]</scope>
    <source>
        <strain evidence="1 2">AM31D</strain>
    </source>
</reference>
<dbReference type="EMBL" id="CP020814">
    <property type="protein sequence ID" value="ARK30416.1"/>
    <property type="molecule type" value="Genomic_DNA"/>
</dbReference>
<accession>A0A1X9MAG6</accession>
<evidence type="ECO:0000313" key="2">
    <source>
        <dbReference type="Proteomes" id="UP000193006"/>
    </source>
</evidence>
<dbReference type="AlphaFoldDB" id="A0A1X9MAG6"/>
<protein>
    <submittedName>
        <fullName evidence="1">Uncharacterized protein</fullName>
    </submittedName>
</protein>
<keyword evidence="2" id="KW-1185">Reference proteome</keyword>
<evidence type="ECO:0000313" key="1">
    <source>
        <dbReference type="EMBL" id="ARK30416.1"/>
    </source>
</evidence>
<organism evidence="1 2">
    <name type="scientific">Halalkalibacter krulwichiae</name>
    <dbReference type="NCBI Taxonomy" id="199441"/>
    <lineage>
        <taxon>Bacteria</taxon>
        <taxon>Bacillati</taxon>
        <taxon>Bacillota</taxon>
        <taxon>Bacilli</taxon>
        <taxon>Bacillales</taxon>
        <taxon>Bacillaceae</taxon>
        <taxon>Halalkalibacter</taxon>
    </lineage>
</organism>
<dbReference type="KEGG" id="bkw:BkAM31D_11600"/>
<dbReference type="RefSeq" id="WP_066151330.1">
    <property type="nucleotide sequence ID" value="NZ_CP020814.1"/>
</dbReference>
<name>A0A1X9MAG6_9BACI</name>
<sequence length="99" mass="11159">MRIVELLPREGCTITAIDNDLNRYFNGESIMLQCTFAGKSYNFICYQEGVQVKNNQVKALYGPAIVCDEGLVGLSEQEAQFIKTCVNENQFDLNQISLK</sequence>
<dbReference type="Proteomes" id="UP000193006">
    <property type="component" value="Chromosome"/>
</dbReference>
<proteinExistence type="predicted"/>
<gene>
    <name evidence="1" type="ORF">BkAM31D_11600</name>
</gene>